<gene>
    <name evidence="1" type="ordered locus">HCH_04229</name>
</gene>
<proteinExistence type="predicted"/>
<keyword evidence="2" id="KW-1185">Reference proteome</keyword>
<reference evidence="1 2" key="1">
    <citation type="journal article" date="2005" name="Nucleic Acids Res.">
        <title>Genomic blueprint of Hahella chejuensis, a marine microbe producing an algicidal agent.</title>
        <authorList>
            <person name="Jeong H."/>
            <person name="Yim J.H."/>
            <person name="Lee C."/>
            <person name="Choi S.-H."/>
            <person name="Park Y.K."/>
            <person name="Yoon S.H."/>
            <person name="Hur C.-G."/>
            <person name="Kang H.-Y."/>
            <person name="Kim D."/>
            <person name="Lee H.H."/>
            <person name="Park K.H."/>
            <person name="Park S.-H."/>
            <person name="Park H.-S."/>
            <person name="Lee H.K."/>
            <person name="Oh T.K."/>
            <person name="Kim J.F."/>
        </authorList>
    </citation>
    <scope>NUCLEOTIDE SEQUENCE [LARGE SCALE GENOMIC DNA]</scope>
    <source>
        <strain evidence="1 2">KCTC 2396</strain>
    </source>
</reference>
<dbReference type="EMBL" id="CP000155">
    <property type="protein sequence ID" value="ABC30936.1"/>
    <property type="molecule type" value="Genomic_DNA"/>
</dbReference>
<dbReference type="eggNOG" id="ENOG50342IB">
    <property type="taxonomic scope" value="Bacteria"/>
</dbReference>
<accession>Q2SEI8</accession>
<name>Q2SEI8_HAHCH</name>
<dbReference type="AlphaFoldDB" id="Q2SEI8"/>
<evidence type="ECO:0000313" key="1">
    <source>
        <dbReference type="EMBL" id="ABC30936.1"/>
    </source>
</evidence>
<dbReference type="HOGENOM" id="CLU_1110191_0_0_6"/>
<dbReference type="STRING" id="349521.HCH_04229"/>
<dbReference type="Proteomes" id="UP000000238">
    <property type="component" value="Chromosome"/>
</dbReference>
<organism evidence="1 2">
    <name type="scientific">Hahella chejuensis (strain KCTC 2396)</name>
    <dbReference type="NCBI Taxonomy" id="349521"/>
    <lineage>
        <taxon>Bacteria</taxon>
        <taxon>Pseudomonadati</taxon>
        <taxon>Pseudomonadota</taxon>
        <taxon>Gammaproteobacteria</taxon>
        <taxon>Oceanospirillales</taxon>
        <taxon>Hahellaceae</taxon>
        <taxon>Hahella</taxon>
    </lineage>
</organism>
<protein>
    <submittedName>
        <fullName evidence="1">Uncharacterized protein</fullName>
    </submittedName>
</protein>
<dbReference type="KEGG" id="hch:HCH_04229"/>
<sequence>MLVNSHGPSAGRDDKVEPCEEYNLYDDSLYRTQRSDNEPSRYFLALCRSWGFRGPIFSGYIAKVNFAVLVQRVKPRREDFSLFNARDFEQFQLDTLFFEHGNKTENGRNLYDAPVNWKAVPRLTVPAATFEVLSAPHRGGVRKKIMAFAVEHDICVWLSFNFDRYVPGNLEEQDQLIFPEPLDEYVQRIIDSVELELSESARKDLLDVRSKHPDMSLTQVDPIKWTTPEQDAEWEEYYMDWQERKRLSIR</sequence>
<evidence type="ECO:0000313" key="2">
    <source>
        <dbReference type="Proteomes" id="UP000000238"/>
    </source>
</evidence>